<evidence type="ECO:0000313" key="3">
    <source>
        <dbReference type="Proteomes" id="UP001464891"/>
    </source>
</evidence>
<keyword evidence="3" id="KW-1185">Reference proteome</keyword>
<protein>
    <submittedName>
        <fullName evidence="2">CPP1-like family protein</fullName>
    </submittedName>
</protein>
<evidence type="ECO:0000256" key="1">
    <source>
        <dbReference type="SAM" id="Phobius"/>
    </source>
</evidence>
<keyword evidence="1" id="KW-0472">Membrane</keyword>
<feature type="transmembrane region" description="Helical" evidence="1">
    <location>
        <begin position="185"/>
        <end position="202"/>
    </location>
</feature>
<dbReference type="RefSeq" id="WP_190440993.1">
    <property type="nucleotide sequence ID" value="NZ_JAMPKM010000016.1"/>
</dbReference>
<comment type="caution">
    <text evidence="2">The sequence shown here is derived from an EMBL/GenBank/DDBJ whole genome shotgun (WGS) entry which is preliminary data.</text>
</comment>
<name>A0ABV0JD81_9CYAN</name>
<gene>
    <name evidence="2" type="ORF">NC998_21835</name>
</gene>
<dbReference type="PANTHER" id="PTHR33372">
    <property type="match status" value="1"/>
</dbReference>
<dbReference type="Proteomes" id="UP001464891">
    <property type="component" value="Unassembled WGS sequence"/>
</dbReference>
<feature type="transmembrane region" description="Helical" evidence="1">
    <location>
        <begin position="147"/>
        <end position="173"/>
    </location>
</feature>
<sequence>MSDHNPYETLGLNESASFDEIQDARNRLVEEHASDRKRVEMIEASYDAILMDRLRMRQEGRIKVPDRIRFPEKITPAPPAVAPAPASKAPAWLQNLLVLDTPSRSDVLWPATLFAGLGALSLYAPGLALALGVGVSLYFLNRKEHKFFRVFLLTLVGSTLGIVIGLQLFPFLATPLAALSIDSNAFASWVTLLLLWLISSFLR</sequence>
<proteinExistence type="predicted"/>
<accession>A0ABV0JD81</accession>
<dbReference type="InterPro" id="IPR021788">
    <property type="entry name" value="CPP1-like"/>
</dbReference>
<evidence type="ECO:0000313" key="2">
    <source>
        <dbReference type="EMBL" id="MEP0819745.1"/>
    </source>
</evidence>
<feature type="transmembrane region" description="Helical" evidence="1">
    <location>
        <begin position="107"/>
        <end position="140"/>
    </location>
</feature>
<dbReference type="EMBL" id="JAMPKM010000016">
    <property type="protein sequence ID" value="MEP0819745.1"/>
    <property type="molecule type" value="Genomic_DNA"/>
</dbReference>
<dbReference type="PANTHER" id="PTHR33372:SF2">
    <property type="entry name" value="PROTEIN CHAPERONE-LIKE PROTEIN OF POR1, CHLOROPLASTIC"/>
    <property type="match status" value="1"/>
</dbReference>
<dbReference type="Pfam" id="PF11833">
    <property type="entry name" value="CPP1-like"/>
    <property type="match status" value="1"/>
</dbReference>
<keyword evidence="1" id="KW-0812">Transmembrane</keyword>
<keyword evidence="1" id="KW-1133">Transmembrane helix</keyword>
<reference evidence="2 3" key="1">
    <citation type="submission" date="2022-04" db="EMBL/GenBank/DDBJ databases">
        <title>Positive selection, recombination, and allopatry shape intraspecific diversity of widespread and dominant cyanobacteria.</title>
        <authorList>
            <person name="Wei J."/>
            <person name="Shu W."/>
            <person name="Hu C."/>
        </authorList>
    </citation>
    <scope>NUCLEOTIDE SEQUENCE [LARGE SCALE GENOMIC DNA]</scope>
    <source>
        <strain evidence="2 3">GB2-A4</strain>
    </source>
</reference>
<organism evidence="2 3">
    <name type="scientific">Trichocoleus desertorum GB2-A4</name>
    <dbReference type="NCBI Taxonomy" id="2933944"/>
    <lineage>
        <taxon>Bacteria</taxon>
        <taxon>Bacillati</taxon>
        <taxon>Cyanobacteriota</taxon>
        <taxon>Cyanophyceae</taxon>
        <taxon>Leptolyngbyales</taxon>
        <taxon>Trichocoleusaceae</taxon>
        <taxon>Trichocoleus</taxon>
    </lineage>
</organism>